<evidence type="ECO:0000256" key="14">
    <source>
        <dbReference type="ARBA" id="ARBA00049494"/>
    </source>
</evidence>
<evidence type="ECO:0000256" key="4">
    <source>
        <dbReference type="ARBA" id="ARBA00022630"/>
    </source>
</evidence>
<dbReference type="PIRSF" id="PIRSF004491">
    <property type="entry name" value="FAD_Synth"/>
    <property type="match status" value="1"/>
</dbReference>
<dbReference type="EMBL" id="CP004353">
    <property type="protein sequence ID" value="AHI23028.1"/>
    <property type="molecule type" value="Genomic_DNA"/>
</dbReference>
<comment type="function">
    <text evidence="1">Catalyzes the phosphorylation of riboflavin to FMN followed by the adenylation of FMN to FAD.</text>
</comment>
<evidence type="ECO:0000256" key="13">
    <source>
        <dbReference type="ARBA" id="ARBA00047880"/>
    </source>
</evidence>
<dbReference type="GO" id="GO:0009231">
    <property type="term" value="P:riboflavin biosynthetic process"/>
    <property type="evidence" value="ECO:0007669"/>
    <property type="project" value="InterPro"/>
</dbReference>
<dbReference type="GO" id="GO:0008531">
    <property type="term" value="F:riboflavin kinase activity"/>
    <property type="evidence" value="ECO:0007669"/>
    <property type="project" value="UniProtKB-UniRule"/>
</dbReference>
<dbReference type="STRING" id="1224164.B843_08215"/>
<keyword evidence="8 15" id="KW-0547">Nucleotide-binding</keyword>
<keyword evidence="12" id="KW-0511">Multifunctional enzyme</keyword>
<dbReference type="NCBIfam" id="NF004160">
    <property type="entry name" value="PRK05627.1-3"/>
    <property type="match status" value="1"/>
</dbReference>
<comment type="pathway">
    <text evidence="2 15">Cofactor biosynthesis; FAD biosynthesis; FAD from FMN: step 1/1.</text>
</comment>
<dbReference type="Gene3D" id="2.40.30.30">
    <property type="entry name" value="Riboflavin kinase-like"/>
    <property type="match status" value="1"/>
</dbReference>
<proteinExistence type="inferred from homology"/>
<dbReference type="InterPro" id="IPR023465">
    <property type="entry name" value="Riboflavin_kinase_dom_sf"/>
</dbReference>
<comment type="pathway">
    <text evidence="3 15">Cofactor biosynthesis; FMN biosynthesis; FMN from riboflavin (ATP route): step 1/1.</text>
</comment>
<evidence type="ECO:0000256" key="7">
    <source>
        <dbReference type="ARBA" id="ARBA00022695"/>
    </source>
</evidence>
<keyword evidence="6 15" id="KW-0808">Transferase</keyword>
<keyword evidence="10 15" id="KW-0274">FAD</keyword>
<gene>
    <name evidence="17" type="ORF">B843_08215</name>
</gene>
<dbReference type="PANTHER" id="PTHR22749:SF6">
    <property type="entry name" value="RIBOFLAVIN KINASE"/>
    <property type="match status" value="1"/>
</dbReference>
<dbReference type="FunFam" id="2.40.30.30:FF:000003">
    <property type="entry name" value="Riboflavin biosynthesis protein"/>
    <property type="match status" value="1"/>
</dbReference>
<dbReference type="EC" id="2.7.7.2" evidence="15"/>
<dbReference type="Pfam" id="PF06574">
    <property type="entry name" value="FAD_syn"/>
    <property type="match status" value="1"/>
</dbReference>
<dbReference type="InterPro" id="IPR023468">
    <property type="entry name" value="Riboflavin_kinase"/>
</dbReference>
<dbReference type="FunFam" id="3.40.50.620:FF:000021">
    <property type="entry name" value="Riboflavin biosynthesis protein"/>
    <property type="match status" value="1"/>
</dbReference>
<dbReference type="InterPro" id="IPR015865">
    <property type="entry name" value="Riboflavin_kinase_bac/euk"/>
</dbReference>
<reference evidence="17 18" key="1">
    <citation type="submission" date="2013-02" db="EMBL/GenBank/DDBJ databases">
        <title>The complete genome sequence of Corynebacterium vitaeruminis DSM 20294.</title>
        <authorList>
            <person name="Ruckert C."/>
            <person name="Albersmeier A."/>
            <person name="Kalinowski J."/>
        </authorList>
    </citation>
    <scope>NUCLEOTIDE SEQUENCE [LARGE SCALE GENOMIC DNA]</scope>
    <source>
        <strain evidence="18">ATCC 10234</strain>
    </source>
</reference>
<dbReference type="InterPro" id="IPR014729">
    <property type="entry name" value="Rossmann-like_a/b/a_fold"/>
</dbReference>
<dbReference type="eggNOG" id="COG0196">
    <property type="taxonomic scope" value="Bacteria"/>
</dbReference>
<dbReference type="PATRIC" id="fig|1224164.3.peg.1655"/>
<dbReference type="InterPro" id="IPR015864">
    <property type="entry name" value="FAD_synthase"/>
</dbReference>
<comment type="catalytic activity">
    <reaction evidence="14 15">
        <text>FMN + ATP + H(+) = FAD + diphosphate</text>
        <dbReference type="Rhea" id="RHEA:17237"/>
        <dbReference type="ChEBI" id="CHEBI:15378"/>
        <dbReference type="ChEBI" id="CHEBI:30616"/>
        <dbReference type="ChEBI" id="CHEBI:33019"/>
        <dbReference type="ChEBI" id="CHEBI:57692"/>
        <dbReference type="ChEBI" id="CHEBI:58210"/>
        <dbReference type="EC" id="2.7.7.2"/>
    </reaction>
</comment>
<evidence type="ECO:0000256" key="11">
    <source>
        <dbReference type="ARBA" id="ARBA00022840"/>
    </source>
</evidence>
<keyword evidence="5 15" id="KW-0288">FMN</keyword>
<comment type="similarity">
    <text evidence="15">Belongs to the ribF family.</text>
</comment>
<dbReference type="GO" id="GO:0005524">
    <property type="term" value="F:ATP binding"/>
    <property type="evidence" value="ECO:0007669"/>
    <property type="project" value="UniProtKB-UniRule"/>
</dbReference>
<keyword evidence="11 15" id="KW-0067">ATP-binding</keyword>
<dbReference type="SMART" id="SM00904">
    <property type="entry name" value="Flavokinase"/>
    <property type="match status" value="1"/>
</dbReference>
<evidence type="ECO:0000256" key="12">
    <source>
        <dbReference type="ARBA" id="ARBA00023268"/>
    </source>
</evidence>
<evidence type="ECO:0000256" key="3">
    <source>
        <dbReference type="ARBA" id="ARBA00005201"/>
    </source>
</evidence>
<feature type="domain" description="Riboflavin kinase" evidence="16">
    <location>
        <begin position="183"/>
        <end position="319"/>
    </location>
</feature>
<dbReference type="GO" id="GO:0006747">
    <property type="term" value="P:FAD biosynthetic process"/>
    <property type="evidence" value="ECO:0007669"/>
    <property type="project" value="UniProtKB-UniRule"/>
</dbReference>
<dbReference type="PANTHER" id="PTHR22749">
    <property type="entry name" value="RIBOFLAVIN KINASE/FMN ADENYLYLTRANSFERASE"/>
    <property type="match status" value="1"/>
</dbReference>
<evidence type="ECO:0000313" key="18">
    <source>
        <dbReference type="Proteomes" id="UP000019222"/>
    </source>
</evidence>
<keyword evidence="7 15" id="KW-0548">Nucleotidyltransferase</keyword>
<evidence type="ECO:0000256" key="10">
    <source>
        <dbReference type="ARBA" id="ARBA00022827"/>
    </source>
</evidence>
<dbReference type="Proteomes" id="UP000019222">
    <property type="component" value="Chromosome"/>
</dbReference>
<evidence type="ECO:0000256" key="1">
    <source>
        <dbReference type="ARBA" id="ARBA00002121"/>
    </source>
</evidence>
<protein>
    <recommendedName>
        <fullName evidence="15">Riboflavin biosynthesis protein</fullName>
    </recommendedName>
    <domain>
        <recommendedName>
            <fullName evidence="15">Riboflavin kinase</fullName>
            <ecNumber evidence="15">2.7.1.26</ecNumber>
        </recommendedName>
        <alternativeName>
            <fullName evidence="15">Flavokinase</fullName>
        </alternativeName>
    </domain>
    <domain>
        <recommendedName>
            <fullName evidence="15">FMN adenylyltransferase</fullName>
            <ecNumber evidence="15">2.7.7.2</ecNumber>
        </recommendedName>
        <alternativeName>
            <fullName evidence="15">FAD pyrophosphorylase</fullName>
        </alternativeName>
        <alternativeName>
            <fullName evidence="15">FAD synthase</fullName>
        </alternativeName>
    </domain>
</protein>
<sequence length="325" mass="35655">MDIWHGLQDVPASLDASVVTIGVFDGIHRGHKTLISLATTKAREQQIPSILLTFNPHPLAVLRPDRMPPMLGSVRERADLAAELGVDHMLALSFNADMARLEPEEFFTQVLMDTLRARTVVVGENFTFGYKAAGTTDTLKELGEKYGVEINVLPLLAEDGTVLCSTLIRNCLAEGNITRANWALGRLYSVKGQVVRGAGRGGKELGFPTANLYFPDSVALPADGVYAGWLRVVSQAPIEGTMKHEVRYMAAISVGHNPTFGDERRSVESFVLDHEADLYGHTVVVEFVDFVRGMEKFTSVEELLTAIHKDVDDVRAILGDRVIEP</sequence>
<dbReference type="CDD" id="cd02064">
    <property type="entry name" value="FAD_synthetase_N"/>
    <property type="match status" value="1"/>
</dbReference>
<dbReference type="KEGG" id="cvt:B843_08215"/>
<keyword evidence="9 15" id="KW-0418">Kinase</keyword>
<name>W5Y937_9CORY</name>
<evidence type="ECO:0000313" key="17">
    <source>
        <dbReference type="EMBL" id="AHI23028.1"/>
    </source>
</evidence>
<dbReference type="InterPro" id="IPR002606">
    <property type="entry name" value="Riboflavin_kinase_bac"/>
</dbReference>
<dbReference type="UniPathway" id="UPA00277">
    <property type="reaction ID" value="UER00407"/>
</dbReference>
<dbReference type="Pfam" id="PF01687">
    <property type="entry name" value="Flavokinase"/>
    <property type="match status" value="1"/>
</dbReference>
<dbReference type="NCBIfam" id="TIGR00083">
    <property type="entry name" value="ribF"/>
    <property type="match status" value="1"/>
</dbReference>
<dbReference type="GO" id="GO:0009398">
    <property type="term" value="P:FMN biosynthetic process"/>
    <property type="evidence" value="ECO:0007669"/>
    <property type="project" value="UniProtKB-UniRule"/>
</dbReference>
<dbReference type="RefSeq" id="WP_025253046.1">
    <property type="nucleotide sequence ID" value="NZ_CP004353.1"/>
</dbReference>
<evidence type="ECO:0000256" key="5">
    <source>
        <dbReference type="ARBA" id="ARBA00022643"/>
    </source>
</evidence>
<keyword evidence="4 15" id="KW-0285">Flavoprotein</keyword>
<organism evidence="17 18">
    <name type="scientific">Corynebacterium vitaeruminis DSM 20294</name>
    <dbReference type="NCBI Taxonomy" id="1224164"/>
    <lineage>
        <taxon>Bacteria</taxon>
        <taxon>Bacillati</taxon>
        <taxon>Actinomycetota</taxon>
        <taxon>Actinomycetes</taxon>
        <taxon>Mycobacteriales</taxon>
        <taxon>Corynebacteriaceae</taxon>
        <taxon>Corynebacterium</taxon>
    </lineage>
</organism>
<dbReference type="SUPFAM" id="SSF82114">
    <property type="entry name" value="Riboflavin kinase-like"/>
    <property type="match status" value="1"/>
</dbReference>
<accession>W5Y937</accession>
<dbReference type="EC" id="2.7.1.26" evidence="15"/>
<evidence type="ECO:0000256" key="6">
    <source>
        <dbReference type="ARBA" id="ARBA00022679"/>
    </source>
</evidence>
<evidence type="ECO:0000259" key="16">
    <source>
        <dbReference type="SMART" id="SM00904"/>
    </source>
</evidence>
<evidence type="ECO:0000256" key="15">
    <source>
        <dbReference type="PIRNR" id="PIRNR004491"/>
    </source>
</evidence>
<dbReference type="GO" id="GO:0003919">
    <property type="term" value="F:FMN adenylyltransferase activity"/>
    <property type="evidence" value="ECO:0007669"/>
    <property type="project" value="UniProtKB-UniRule"/>
</dbReference>
<keyword evidence="18" id="KW-1185">Reference proteome</keyword>
<dbReference type="AlphaFoldDB" id="W5Y937"/>
<evidence type="ECO:0000256" key="9">
    <source>
        <dbReference type="ARBA" id="ARBA00022777"/>
    </source>
</evidence>
<comment type="catalytic activity">
    <reaction evidence="13 15">
        <text>riboflavin + ATP = FMN + ADP + H(+)</text>
        <dbReference type="Rhea" id="RHEA:14357"/>
        <dbReference type="ChEBI" id="CHEBI:15378"/>
        <dbReference type="ChEBI" id="CHEBI:30616"/>
        <dbReference type="ChEBI" id="CHEBI:57986"/>
        <dbReference type="ChEBI" id="CHEBI:58210"/>
        <dbReference type="ChEBI" id="CHEBI:456216"/>
        <dbReference type="EC" id="2.7.1.26"/>
    </reaction>
</comment>
<dbReference type="HOGENOM" id="CLU_048437_0_0_11"/>
<evidence type="ECO:0000256" key="2">
    <source>
        <dbReference type="ARBA" id="ARBA00004726"/>
    </source>
</evidence>
<dbReference type="UniPathway" id="UPA00276">
    <property type="reaction ID" value="UER00406"/>
</dbReference>
<dbReference type="Gene3D" id="3.40.50.620">
    <property type="entry name" value="HUPs"/>
    <property type="match status" value="1"/>
</dbReference>
<evidence type="ECO:0000256" key="8">
    <source>
        <dbReference type="ARBA" id="ARBA00022741"/>
    </source>
</evidence>
<dbReference type="SUPFAM" id="SSF52374">
    <property type="entry name" value="Nucleotidylyl transferase"/>
    <property type="match status" value="1"/>
</dbReference>